<dbReference type="HOGENOM" id="CLU_3237247_0_0_10"/>
<dbReference type="AlphaFoldDB" id="G5SVH7"/>
<accession>G5SVH7</accession>
<gene>
    <name evidence="1" type="ORF">HMPREF9441_03351</name>
</gene>
<name>G5SVH7_9BACT</name>
<proteinExistence type="predicted"/>
<evidence type="ECO:0000313" key="1">
    <source>
        <dbReference type="EMBL" id="EHG98832.1"/>
    </source>
</evidence>
<evidence type="ECO:0000313" key="2">
    <source>
        <dbReference type="Proteomes" id="UP000003598"/>
    </source>
</evidence>
<reference evidence="1 2" key="1">
    <citation type="submission" date="2011-03" db="EMBL/GenBank/DDBJ databases">
        <authorList>
            <person name="Weinstock G."/>
            <person name="Sodergren E."/>
            <person name="Clifton S."/>
            <person name="Fulton L."/>
            <person name="Fulton B."/>
            <person name="Courtney L."/>
            <person name="Fronick C."/>
            <person name="Harrison M."/>
            <person name="Strong C."/>
            <person name="Farmer C."/>
            <person name="Delahaunty K."/>
            <person name="Markovic C."/>
            <person name="Hall O."/>
            <person name="Minx P."/>
            <person name="Tomlinson C."/>
            <person name="Mitreva M."/>
            <person name="Hou S."/>
            <person name="Chen J."/>
            <person name="Wollam A."/>
            <person name="Pepin K.H."/>
            <person name="Johnson M."/>
            <person name="Bhonagiri V."/>
            <person name="Zhang X."/>
            <person name="Suruliraj S."/>
            <person name="Warren W."/>
            <person name="Chinwalla A."/>
            <person name="Mardis E.R."/>
            <person name="Wilson R.K."/>
        </authorList>
    </citation>
    <scope>NUCLEOTIDE SEQUENCE [LARGE SCALE GENOMIC DNA]</scope>
    <source>
        <strain evidence="1 2">YIT 11840</strain>
    </source>
</reference>
<sequence>MSFCSAPNEKSISAERFFNLSRTIFRSQEIFVWGGGTMKIIYM</sequence>
<dbReference type="Proteomes" id="UP000003598">
    <property type="component" value="Unassembled WGS sequence"/>
</dbReference>
<keyword evidence="2" id="KW-1185">Reference proteome</keyword>
<organism evidence="1 2">
    <name type="scientific">Paraprevotella clara YIT 11840</name>
    <dbReference type="NCBI Taxonomy" id="762968"/>
    <lineage>
        <taxon>Bacteria</taxon>
        <taxon>Pseudomonadati</taxon>
        <taxon>Bacteroidota</taxon>
        <taxon>Bacteroidia</taxon>
        <taxon>Bacteroidales</taxon>
        <taxon>Prevotellaceae</taxon>
        <taxon>Paraprevotella</taxon>
    </lineage>
</organism>
<comment type="caution">
    <text evidence="1">The sequence shown here is derived from an EMBL/GenBank/DDBJ whole genome shotgun (WGS) entry which is preliminary data.</text>
</comment>
<dbReference type="EMBL" id="AFFY01000054">
    <property type="protein sequence ID" value="EHG98832.1"/>
    <property type="molecule type" value="Genomic_DNA"/>
</dbReference>
<protein>
    <submittedName>
        <fullName evidence="1">Uncharacterized protein</fullName>
    </submittedName>
</protein>